<dbReference type="EMBL" id="KI669499">
    <property type="protein sequence ID" value="OCF35437.1"/>
    <property type="molecule type" value="Genomic_DNA"/>
</dbReference>
<dbReference type="OrthoDB" id="417481at2759"/>
<evidence type="ECO:0000256" key="3">
    <source>
        <dbReference type="SAM" id="MobiDB-lite"/>
    </source>
</evidence>
<keyword evidence="6" id="KW-1185">Reference proteome</keyword>
<dbReference type="Proteomes" id="UP000092666">
    <property type="component" value="Unassembled WGS sequence"/>
</dbReference>
<accession>A0A1B9GWM0</accession>
<reference evidence="5 6" key="1">
    <citation type="submission" date="2013-07" db="EMBL/GenBank/DDBJ databases">
        <title>The Genome Sequence of Cryptococcus heveanensis BCC8398.</title>
        <authorList>
            <consortium name="The Broad Institute Genome Sequencing Platform"/>
            <person name="Cuomo C."/>
            <person name="Litvintseva A."/>
            <person name="Chen Y."/>
            <person name="Heitman J."/>
            <person name="Sun S."/>
            <person name="Springer D."/>
            <person name="Dromer F."/>
            <person name="Young S.K."/>
            <person name="Zeng Q."/>
            <person name="Gargeya S."/>
            <person name="Fitzgerald M."/>
            <person name="Abouelleil A."/>
            <person name="Alvarado L."/>
            <person name="Berlin A.M."/>
            <person name="Chapman S.B."/>
            <person name="Dewar J."/>
            <person name="Goldberg J."/>
            <person name="Griggs A."/>
            <person name="Gujja S."/>
            <person name="Hansen M."/>
            <person name="Howarth C."/>
            <person name="Imamovic A."/>
            <person name="Larimer J."/>
            <person name="McCowan C."/>
            <person name="Murphy C."/>
            <person name="Pearson M."/>
            <person name="Priest M."/>
            <person name="Roberts A."/>
            <person name="Saif S."/>
            <person name="Shea T."/>
            <person name="Sykes S."/>
            <person name="Wortman J."/>
            <person name="Nusbaum C."/>
            <person name="Birren B."/>
        </authorList>
    </citation>
    <scope>NUCLEOTIDE SEQUENCE [LARGE SCALE GENOMIC DNA]</scope>
    <source>
        <strain evidence="5 6">BCC8398</strain>
    </source>
</reference>
<dbReference type="PANTHER" id="PTHR23189">
    <property type="entry name" value="RNA RECOGNITION MOTIF-CONTAINING"/>
    <property type="match status" value="1"/>
</dbReference>
<keyword evidence="1 2" id="KW-0694">RNA-binding</keyword>
<gene>
    <name evidence="5" type="ORF">I316_02989</name>
</gene>
<dbReference type="AlphaFoldDB" id="A0A1B9GWM0"/>
<evidence type="ECO:0000256" key="1">
    <source>
        <dbReference type="ARBA" id="ARBA00022884"/>
    </source>
</evidence>
<sequence length="573" mass="62814">MSYSPHTPGSAASTQPVTPYTPLHLLPSHYDGVENEEEGKKLKVGFAAAQETAERMGRYLLISNVPRDTSDVQFRNVIQDIADFKALIVKHIKTKGYVIAVFFDPRQALALYQRLQDTAVPLSANETPVQLHCMKVEKNVVQSILGRTEGWDQLSSTSEAVIKVQIEGGVGVSVDAMTRCLSSIGEVQRLDPVGHEGRVFIAEFWDTRDAASAITLLNGQKAGHARLHVSYLYANTNGSRTTTGSSSYTLGSAAYILGGLPRNTSRAGSSAASSEIFGYTGSTTEGSMSSQLNTPASSNFRRIRSEQDVFGPRTPSSIYSPDRRSAASSTRYSSPHGRHKASTIGSQSEYETSSHMLALRRRLDEPGTVQGLANNADIEARARQQQGLGGHWNLGDRKMIPAHNRVFPERILSGLDLRTTVMIKDVPNKLSRQELVDILQEVVPGEFDFVYLRFDFQNCCNVGYAFVNFCSVKALYQFVQAKVGKKWNLFSSEKVLQVSYADIQGKAALINKFSSSGAMKGMPEPFPDSDNLAARQRSTVAQLSSYGGSSSYGYKDDQYYDYTSSPVEPTRGI</sequence>
<evidence type="ECO:0000313" key="5">
    <source>
        <dbReference type="EMBL" id="OCF35437.1"/>
    </source>
</evidence>
<dbReference type="PROSITE" id="PS50102">
    <property type="entry name" value="RRM"/>
    <property type="match status" value="1"/>
</dbReference>
<dbReference type="SUPFAM" id="SSF54928">
    <property type="entry name" value="RNA-binding domain, RBD"/>
    <property type="match status" value="1"/>
</dbReference>
<evidence type="ECO:0000256" key="2">
    <source>
        <dbReference type="PROSITE-ProRule" id="PRU00176"/>
    </source>
</evidence>
<organism evidence="5 6">
    <name type="scientific">Kwoniella heveanensis BCC8398</name>
    <dbReference type="NCBI Taxonomy" id="1296120"/>
    <lineage>
        <taxon>Eukaryota</taxon>
        <taxon>Fungi</taxon>
        <taxon>Dikarya</taxon>
        <taxon>Basidiomycota</taxon>
        <taxon>Agaricomycotina</taxon>
        <taxon>Tremellomycetes</taxon>
        <taxon>Tremellales</taxon>
        <taxon>Cryptococcaceae</taxon>
        <taxon>Kwoniella</taxon>
    </lineage>
</organism>
<feature type="region of interest" description="Disordered" evidence="3">
    <location>
        <begin position="282"/>
        <end position="351"/>
    </location>
</feature>
<dbReference type="GO" id="GO:0003723">
    <property type="term" value="F:RNA binding"/>
    <property type="evidence" value="ECO:0007669"/>
    <property type="project" value="UniProtKB-UniRule"/>
</dbReference>
<evidence type="ECO:0000259" key="4">
    <source>
        <dbReference type="PROSITE" id="PS50102"/>
    </source>
</evidence>
<dbReference type="Pfam" id="PF04059">
    <property type="entry name" value="RRM_2"/>
    <property type="match status" value="1"/>
</dbReference>
<feature type="compositionally biased region" description="Polar residues" evidence="3">
    <location>
        <begin position="282"/>
        <end position="300"/>
    </location>
</feature>
<name>A0A1B9GWM0_9TREE</name>
<evidence type="ECO:0000313" key="6">
    <source>
        <dbReference type="Proteomes" id="UP000092666"/>
    </source>
</evidence>
<proteinExistence type="predicted"/>
<dbReference type="STRING" id="1296120.A0A1B9GWM0"/>
<protein>
    <recommendedName>
        <fullName evidence="4">RRM domain-containing protein</fullName>
    </recommendedName>
</protein>
<feature type="compositionally biased region" description="Low complexity" evidence="3">
    <location>
        <begin position="544"/>
        <end position="553"/>
    </location>
</feature>
<dbReference type="InterPro" id="IPR007201">
    <property type="entry name" value="Mei2-like_Rrm_C"/>
</dbReference>
<feature type="region of interest" description="Disordered" evidence="3">
    <location>
        <begin position="544"/>
        <end position="573"/>
    </location>
</feature>
<reference evidence="6" key="2">
    <citation type="submission" date="2013-12" db="EMBL/GenBank/DDBJ databases">
        <title>Evolution of pathogenesis and genome organization in the Tremellales.</title>
        <authorList>
            <person name="Cuomo C."/>
            <person name="Litvintseva A."/>
            <person name="Heitman J."/>
            <person name="Chen Y."/>
            <person name="Sun S."/>
            <person name="Springer D."/>
            <person name="Dromer F."/>
            <person name="Young S."/>
            <person name="Zeng Q."/>
            <person name="Chapman S."/>
            <person name="Gujja S."/>
            <person name="Saif S."/>
            <person name="Birren B."/>
        </authorList>
    </citation>
    <scope>NUCLEOTIDE SEQUENCE [LARGE SCALE GENOMIC DNA]</scope>
    <source>
        <strain evidence="6">BCC8398</strain>
    </source>
</reference>
<feature type="domain" description="RRM" evidence="4">
    <location>
        <begin position="419"/>
        <end position="503"/>
    </location>
</feature>
<dbReference type="InterPro" id="IPR035979">
    <property type="entry name" value="RBD_domain_sf"/>
</dbReference>
<dbReference type="InterPro" id="IPR000504">
    <property type="entry name" value="RRM_dom"/>
</dbReference>